<sequence length="213" mass="24052">MKHVKKVVAPLLKLEPGCLNGDAGRNDEYSLVKAEFADGNGGVGEEEMSGNVVIGSHSPARRGQGHVVNRVLMKTSRRTCGGGHAEKRVSWEALYLEEKRRREKVEKRLGKVLDDQEDLVHFVRHFGAGVVGKRLEVKWSTEEKTHVCVCLKEVISTESTPKTSYVVMCEDTPEAMIFRETSSREEKRRKAPHLMDRSWTVDPAVDTIVRWLE</sequence>
<reference evidence="1" key="1">
    <citation type="submission" date="2021-01" db="EMBL/GenBank/DDBJ databases">
        <authorList>
            <person name="Corre E."/>
            <person name="Pelletier E."/>
            <person name="Niang G."/>
            <person name="Scheremetjew M."/>
            <person name="Finn R."/>
            <person name="Kale V."/>
            <person name="Holt S."/>
            <person name="Cochrane G."/>
            <person name="Meng A."/>
            <person name="Brown T."/>
            <person name="Cohen L."/>
        </authorList>
    </citation>
    <scope>NUCLEOTIDE SEQUENCE</scope>
    <source>
        <strain evidence="1">CCMP3276</strain>
    </source>
</reference>
<name>A0A7S0T890_9RHOD</name>
<dbReference type="AlphaFoldDB" id="A0A7S0T890"/>
<evidence type="ECO:0000313" key="1">
    <source>
        <dbReference type="EMBL" id="CAD8726659.1"/>
    </source>
</evidence>
<dbReference type="EMBL" id="HBFE01004209">
    <property type="protein sequence ID" value="CAD8726659.1"/>
    <property type="molecule type" value="Transcribed_RNA"/>
</dbReference>
<organism evidence="1">
    <name type="scientific">Erythrolobus madagascarensis</name>
    <dbReference type="NCBI Taxonomy" id="708628"/>
    <lineage>
        <taxon>Eukaryota</taxon>
        <taxon>Rhodophyta</taxon>
        <taxon>Bangiophyceae</taxon>
        <taxon>Porphyridiales</taxon>
        <taxon>Porphyridiaceae</taxon>
        <taxon>Erythrolobus</taxon>
    </lineage>
</organism>
<proteinExistence type="predicted"/>
<accession>A0A7S0T890</accession>
<gene>
    <name evidence="1" type="ORF">EMAD1354_LOCUS2740</name>
</gene>
<protein>
    <submittedName>
        <fullName evidence="1">Uncharacterized protein</fullName>
    </submittedName>
</protein>